<evidence type="ECO:0000313" key="3">
    <source>
        <dbReference type="Proteomes" id="UP001305414"/>
    </source>
</evidence>
<evidence type="ECO:0000313" key="2">
    <source>
        <dbReference type="EMBL" id="KAK5624343.1"/>
    </source>
</evidence>
<feature type="compositionally biased region" description="Basic and acidic residues" evidence="1">
    <location>
        <begin position="75"/>
        <end position="95"/>
    </location>
</feature>
<sequence length="162" mass="17885">MWELPEKISLPEDEFDETGATSHTLTPQPHSRHESVSLRRRSTGSLRTPPHPLSRGPTPPFQNNGSQLSVAAEPRSSKGKEKEVINTGLDGDRDTSGSSTSDDTKGNEAETTTSPEPEAEAEPSRPISKPRARPSKTSFHEKFRQLWSTRSRDKSSDKIEPV</sequence>
<comment type="caution">
    <text evidence="2">The sequence shown here is derived from an EMBL/GenBank/DDBJ whole genome shotgun (WGS) entry which is preliminary data.</text>
</comment>
<organism evidence="2 3">
    <name type="scientific">Xylaria bambusicola</name>
    <dbReference type="NCBI Taxonomy" id="326684"/>
    <lineage>
        <taxon>Eukaryota</taxon>
        <taxon>Fungi</taxon>
        <taxon>Dikarya</taxon>
        <taxon>Ascomycota</taxon>
        <taxon>Pezizomycotina</taxon>
        <taxon>Sordariomycetes</taxon>
        <taxon>Xylariomycetidae</taxon>
        <taxon>Xylariales</taxon>
        <taxon>Xylariaceae</taxon>
        <taxon>Xylaria</taxon>
    </lineage>
</organism>
<keyword evidence="3" id="KW-1185">Reference proteome</keyword>
<feature type="compositionally biased region" description="Pro residues" evidence="1">
    <location>
        <begin position="49"/>
        <end position="60"/>
    </location>
</feature>
<evidence type="ECO:0000256" key="1">
    <source>
        <dbReference type="SAM" id="MobiDB-lite"/>
    </source>
</evidence>
<protein>
    <submittedName>
        <fullName evidence="2">Uncharacterized protein</fullName>
    </submittedName>
</protein>
<dbReference type="EMBL" id="JAWHQM010000001">
    <property type="protein sequence ID" value="KAK5624343.1"/>
    <property type="molecule type" value="Genomic_DNA"/>
</dbReference>
<name>A0AAN7U9K4_9PEZI</name>
<feature type="compositionally biased region" description="Polar residues" evidence="1">
    <location>
        <begin position="19"/>
        <end position="29"/>
    </location>
</feature>
<reference evidence="2 3" key="1">
    <citation type="submission" date="2023-10" db="EMBL/GenBank/DDBJ databases">
        <title>Draft genome sequence of Xylaria bambusicola isolate GMP-LS, the root and basal stem rot pathogen of sugarcane in Indonesia.</title>
        <authorList>
            <person name="Selvaraj P."/>
            <person name="Muralishankar V."/>
            <person name="Muruganantham S."/>
            <person name="Sp S."/>
            <person name="Haryani S."/>
            <person name="Lau K.J.X."/>
            <person name="Naqvi N.I."/>
        </authorList>
    </citation>
    <scope>NUCLEOTIDE SEQUENCE [LARGE SCALE GENOMIC DNA]</scope>
    <source>
        <strain evidence="2">GMP-LS</strain>
    </source>
</reference>
<feature type="compositionally biased region" description="Basic and acidic residues" evidence="1">
    <location>
        <begin position="1"/>
        <end position="10"/>
    </location>
</feature>
<accession>A0AAN7U9K4</accession>
<proteinExistence type="predicted"/>
<feature type="region of interest" description="Disordered" evidence="1">
    <location>
        <begin position="1"/>
        <end position="162"/>
    </location>
</feature>
<dbReference type="AlphaFoldDB" id="A0AAN7U9K4"/>
<dbReference type="Proteomes" id="UP001305414">
    <property type="component" value="Unassembled WGS sequence"/>
</dbReference>
<gene>
    <name evidence="2" type="ORF">RRF57_000059</name>
</gene>
<feature type="compositionally biased region" description="Basic and acidic residues" evidence="1">
    <location>
        <begin position="138"/>
        <end position="162"/>
    </location>
</feature>